<organism evidence="1 2">
    <name type="scientific">Choanephora cucurbitarum</name>
    <dbReference type="NCBI Taxonomy" id="101091"/>
    <lineage>
        <taxon>Eukaryota</taxon>
        <taxon>Fungi</taxon>
        <taxon>Fungi incertae sedis</taxon>
        <taxon>Mucoromycota</taxon>
        <taxon>Mucoromycotina</taxon>
        <taxon>Mucoromycetes</taxon>
        <taxon>Mucorales</taxon>
        <taxon>Mucorineae</taxon>
        <taxon>Choanephoraceae</taxon>
        <taxon>Choanephoroideae</taxon>
        <taxon>Choanephora</taxon>
    </lineage>
</organism>
<sequence>MSAQEDIDILLPLQLQQQKDSHHHDLINTAQNKLLMLLTYWIITKRQAKDKQESRICERVFIYGSVDIIAGHKDIKLKISDFSFSNDYIKIVNQGLRFQ</sequence>
<evidence type="ECO:0000313" key="2">
    <source>
        <dbReference type="Proteomes" id="UP000093000"/>
    </source>
</evidence>
<comment type="caution">
    <text evidence="1">The sequence shown here is derived from an EMBL/GenBank/DDBJ whole genome shotgun (WGS) entry which is preliminary data.</text>
</comment>
<gene>
    <name evidence="1" type="ORF">A0J61_00989</name>
</gene>
<dbReference type="InParanoid" id="A0A1C7NPA1"/>
<proteinExistence type="predicted"/>
<dbReference type="EMBL" id="LUGH01000026">
    <property type="protein sequence ID" value="OBZ90963.1"/>
    <property type="molecule type" value="Genomic_DNA"/>
</dbReference>
<keyword evidence="2" id="KW-1185">Reference proteome</keyword>
<dbReference type="AlphaFoldDB" id="A0A1C7NPA1"/>
<name>A0A1C7NPA1_9FUNG</name>
<reference evidence="1 2" key="1">
    <citation type="submission" date="2016-03" db="EMBL/GenBank/DDBJ databases">
        <title>Choanephora cucurbitarum.</title>
        <authorList>
            <person name="Min B."/>
            <person name="Park H."/>
            <person name="Park J.-H."/>
            <person name="Shin H.-D."/>
            <person name="Choi I.-G."/>
        </authorList>
    </citation>
    <scope>NUCLEOTIDE SEQUENCE [LARGE SCALE GENOMIC DNA]</scope>
    <source>
        <strain evidence="1 2">KUS-F28377</strain>
    </source>
</reference>
<dbReference type="Proteomes" id="UP000093000">
    <property type="component" value="Unassembled WGS sequence"/>
</dbReference>
<protein>
    <submittedName>
        <fullName evidence="1">Uncharacterized protein</fullName>
    </submittedName>
</protein>
<evidence type="ECO:0000313" key="1">
    <source>
        <dbReference type="EMBL" id="OBZ90963.1"/>
    </source>
</evidence>
<accession>A0A1C7NPA1</accession>